<dbReference type="PANTHER" id="PTHR48081:SF33">
    <property type="entry name" value="KYNURENINE FORMAMIDASE"/>
    <property type="match status" value="1"/>
</dbReference>
<dbReference type="InterPro" id="IPR029058">
    <property type="entry name" value="AB_hydrolase_fold"/>
</dbReference>
<dbReference type="GO" id="GO:0016787">
    <property type="term" value="F:hydrolase activity"/>
    <property type="evidence" value="ECO:0007669"/>
    <property type="project" value="UniProtKB-KW"/>
</dbReference>
<organism evidence="3 4">
    <name type="scientific">Enterovirga aerilata</name>
    <dbReference type="NCBI Taxonomy" id="2730920"/>
    <lineage>
        <taxon>Bacteria</taxon>
        <taxon>Pseudomonadati</taxon>
        <taxon>Pseudomonadota</taxon>
        <taxon>Alphaproteobacteria</taxon>
        <taxon>Hyphomicrobiales</taxon>
        <taxon>Methylobacteriaceae</taxon>
        <taxon>Enterovirga</taxon>
    </lineage>
</organism>
<proteinExistence type="predicted"/>
<comment type="caution">
    <text evidence="3">The sequence shown here is derived from an EMBL/GenBank/DDBJ whole genome shotgun (WGS) entry which is preliminary data.</text>
</comment>
<dbReference type="SUPFAM" id="SSF53474">
    <property type="entry name" value="alpha/beta-Hydrolases"/>
    <property type="match status" value="1"/>
</dbReference>
<dbReference type="Pfam" id="PF07859">
    <property type="entry name" value="Abhydrolase_3"/>
    <property type="match status" value="1"/>
</dbReference>
<evidence type="ECO:0000259" key="2">
    <source>
        <dbReference type="Pfam" id="PF07859"/>
    </source>
</evidence>
<reference evidence="3 4" key="1">
    <citation type="submission" date="2020-04" db="EMBL/GenBank/DDBJ databases">
        <title>Enterovirga sp. isolate from soil.</title>
        <authorList>
            <person name="Chea S."/>
            <person name="Kim D.-U."/>
        </authorList>
    </citation>
    <scope>NUCLEOTIDE SEQUENCE [LARGE SCALE GENOMIC DNA]</scope>
    <source>
        <strain evidence="3 4">DB1703</strain>
    </source>
</reference>
<accession>A0A849I7R9</accession>
<dbReference type="AlphaFoldDB" id="A0A849I7R9"/>
<protein>
    <submittedName>
        <fullName evidence="3">Alpha/beta hydrolase</fullName>
    </submittedName>
</protein>
<dbReference type="InterPro" id="IPR050300">
    <property type="entry name" value="GDXG_lipolytic_enzyme"/>
</dbReference>
<sequence>MAEGDRDWAEREYNPRLLVPHALEIYGKWPARAEAARRRHPPIADIRYGEHPREVLDLFRAENARGTVLFIHGGYWRAFSKYDFSWVADGFLPFGLSVAILNYPLTPEVPLARIVAAARDAFASLYADVLTPAERRRVVVTGHSAGGYLSALHLATAWDDYGLPEDPLAGCVPISGVFSLAPLIDTTMNDAIRLDLAQAGELSLYGKPWRSRAPLTLVVGGDESAEFHRQSEDLASGWAELEPKILDIPGRNHFDVIDGLAEPGSELHAAVMAMIEAAR</sequence>
<name>A0A849I7R9_9HYPH</name>
<dbReference type="InterPro" id="IPR013094">
    <property type="entry name" value="AB_hydrolase_3"/>
</dbReference>
<keyword evidence="1 3" id="KW-0378">Hydrolase</keyword>
<dbReference type="RefSeq" id="WP_171218879.1">
    <property type="nucleotide sequence ID" value="NZ_JABEPP010000003.1"/>
</dbReference>
<dbReference type="EMBL" id="JABEPP010000003">
    <property type="protein sequence ID" value="NNM73428.1"/>
    <property type="molecule type" value="Genomic_DNA"/>
</dbReference>
<evidence type="ECO:0000313" key="3">
    <source>
        <dbReference type="EMBL" id="NNM73428.1"/>
    </source>
</evidence>
<dbReference type="Gene3D" id="3.40.50.1820">
    <property type="entry name" value="alpha/beta hydrolase"/>
    <property type="match status" value="1"/>
</dbReference>
<feature type="domain" description="Alpha/beta hydrolase fold-3" evidence="2">
    <location>
        <begin position="68"/>
        <end position="186"/>
    </location>
</feature>
<evidence type="ECO:0000313" key="4">
    <source>
        <dbReference type="Proteomes" id="UP000564885"/>
    </source>
</evidence>
<dbReference type="PANTHER" id="PTHR48081">
    <property type="entry name" value="AB HYDROLASE SUPERFAMILY PROTEIN C4A8.06C"/>
    <property type="match status" value="1"/>
</dbReference>
<dbReference type="Proteomes" id="UP000564885">
    <property type="component" value="Unassembled WGS sequence"/>
</dbReference>
<keyword evidence="4" id="KW-1185">Reference proteome</keyword>
<gene>
    <name evidence="3" type="ORF">HJG44_13655</name>
</gene>
<evidence type="ECO:0000256" key="1">
    <source>
        <dbReference type="ARBA" id="ARBA00022801"/>
    </source>
</evidence>